<comment type="caution">
    <text evidence="1">The sequence shown here is derived from an EMBL/GenBank/DDBJ whole genome shotgun (WGS) entry which is preliminary data.</text>
</comment>
<evidence type="ECO:0000313" key="1">
    <source>
        <dbReference type="EMBL" id="GAA0749721.1"/>
    </source>
</evidence>
<reference evidence="1 2" key="1">
    <citation type="journal article" date="2019" name="Int. J. Syst. Evol. Microbiol.">
        <title>The Global Catalogue of Microorganisms (GCM) 10K type strain sequencing project: providing services to taxonomists for standard genome sequencing and annotation.</title>
        <authorList>
            <consortium name="The Broad Institute Genomics Platform"/>
            <consortium name="The Broad Institute Genome Sequencing Center for Infectious Disease"/>
            <person name="Wu L."/>
            <person name="Ma J."/>
        </authorList>
    </citation>
    <scope>NUCLEOTIDE SEQUENCE [LARGE SCALE GENOMIC DNA]</scope>
    <source>
        <strain evidence="1 2">JCM 15976</strain>
    </source>
</reference>
<keyword evidence="2" id="KW-1185">Reference proteome</keyword>
<dbReference type="EMBL" id="BAAAGF010000005">
    <property type="protein sequence ID" value="GAA0749721.1"/>
    <property type="molecule type" value="Genomic_DNA"/>
</dbReference>
<proteinExistence type="predicted"/>
<dbReference type="Proteomes" id="UP001500736">
    <property type="component" value="Unassembled WGS sequence"/>
</dbReference>
<gene>
    <name evidence="1" type="ORF">GCM10009431_29650</name>
</gene>
<dbReference type="RefSeq" id="WP_343799541.1">
    <property type="nucleotide sequence ID" value="NZ_BAAAGF010000005.1"/>
</dbReference>
<sequence length="189" mass="21533">MWYSISNPNQQAEQGDLISSYTKHYYIGAERIQSTLGTVRDLGLYPPKIEGLFEGIRTKADTSVQVANTGLGATYTALSQSISLGTCPYVGGYGEGNLQRYAHDADCYDAYWYHSDHLGSSSYISNRDGYVTQHMEIEINVFNAEHCQIKDSPTNRRQYLPFGEIEVRKNSLKSYMYKLPRFNKDVKRR</sequence>
<protein>
    <submittedName>
        <fullName evidence="1">Uncharacterized protein</fullName>
    </submittedName>
</protein>
<name>A0ABN1JYS3_9FLAO</name>
<evidence type="ECO:0000313" key="2">
    <source>
        <dbReference type="Proteomes" id="UP001500736"/>
    </source>
</evidence>
<organism evidence="1 2">
    <name type="scientific">Gaetbulibacter jejuensis</name>
    <dbReference type="NCBI Taxonomy" id="584607"/>
    <lineage>
        <taxon>Bacteria</taxon>
        <taxon>Pseudomonadati</taxon>
        <taxon>Bacteroidota</taxon>
        <taxon>Flavobacteriia</taxon>
        <taxon>Flavobacteriales</taxon>
        <taxon>Flavobacteriaceae</taxon>
        <taxon>Gaetbulibacter</taxon>
    </lineage>
</organism>
<accession>A0ABN1JYS3</accession>